<keyword evidence="5" id="KW-0479">Metal-binding</keyword>
<keyword evidence="4" id="KW-0865">Zymogen</keyword>
<sequence>MNPLRALQKTDLDPVWLSRIFTIIPVVLILLAGTAVLWIYFFVLSLLPENQSVVETPGIMADVKVVRDPSGIPGIIGEREEDVALVLGYVMAEDRLWQMDYMRRAGQGRLSEILGSDYLERDYLVRMVIAGRPKEQAANLDARERLWLEKFVEGVNRYITDQGSKLPVEFSLLEYRPELFSADDVFAILHGLVWESSTAPKLDAVLTKILGKLGKEKAFPLFPSDPAASAPFVASELIGWEPKGPLLSPLTLKTVVPALYGGIGWVLGKENTRSGKPIVGSAIYQGIAAPGFWYRARISTQDFNLTGVFIPGVPAAIAGSNGKLSWSCIPAASDDSDLFIEKLDDSQQQYWRIDRWKRIEEAVEHFRIKGGDQETRRIALTETGPIVSDIHKSCALSLRWTGRDGTSLFPCMFALNRAHDEKDITSAAGRLVAPCMYVLWADEQENCGIRWAGAVPVRAPGSDGIVPLPAWTAVHDWSGYFSPSEMPAVTNPKDGLSIVSEGRPGGQHFPLFVTCYWSDDSRSTRIREILNKSSDHSRERLQSTFGDTVSLVAKGFTPLILNAVAQKGLADSSEKEAARVLASWDFQMNRDSAGAAIFGLTWQSLTEEILLPLLGEDLFNAYVAHHALPDRLIKSLLLMQDRKLPGQKTVEEMLSASFRKAVAHGKNLMGLKPGEWRWGAIHKIQFHHPIAVRSRFLEALYDVGPMGVSGSFDTIAQSGWSQSRPFSVQDSISLSQITDMTQPPGLFCLTHMGASAHFFSSHYKDQISAWLAGRYFREPTDVADIRKSGFDPVVFKSKSGRALSLN</sequence>
<dbReference type="RefSeq" id="WP_014811571.1">
    <property type="nucleotide sequence ID" value="NC_018025.1"/>
</dbReference>
<keyword evidence="6" id="KW-0472">Membrane</keyword>
<dbReference type="InterPro" id="IPR043147">
    <property type="entry name" value="Penicillin_amidase_A-knob"/>
</dbReference>
<dbReference type="InterPro" id="IPR014395">
    <property type="entry name" value="Pen/GL7ACA/AHL_acylase"/>
</dbReference>
<comment type="cofactor">
    <cofactor evidence="5">
        <name>Ca(2+)</name>
        <dbReference type="ChEBI" id="CHEBI:29108"/>
    </cofactor>
    <text evidence="5">Binds 1 Ca(2+) ion per dimer.</text>
</comment>
<dbReference type="GO" id="GO:0046872">
    <property type="term" value="F:metal ion binding"/>
    <property type="evidence" value="ECO:0007669"/>
    <property type="project" value="UniProtKB-KW"/>
</dbReference>
<dbReference type="InterPro" id="IPR023343">
    <property type="entry name" value="Penicillin_amidase_dom1"/>
</dbReference>
<dbReference type="OrthoDB" id="9760084at2"/>
<dbReference type="Proteomes" id="UP000006055">
    <property type="component" value="Chromosome"/>
</dbReference>
<dbReference type="Gene3D" id="3.60.20.10">
    <property type="entry name" value="Glutamine Phosphoribosylpyrophosphate, subunit 1, domain 1"/>
    <property type="match status" value="1"/>
</dbReference>
<dbReference type="PIRSF" id="PIRSF001227">
    <property type="entry name" value="Pen_acylase"/>
    <property type="match status" value="1"/>
</dbReference>
<dbReference type="GO" id="GO:0016811">
    <property type="term" value="F:hydrolase activity, acting on carbon-nitrogen (but not peptide) bonds, in linear amides"/>
    <property type="evidence" value="ECO:0007669"/>
    <property type="project" value="InterPro"/>
</dbReference>
<evidence type="ECO:0000256" key="1">
    <source>
        <dbReference type="ARBA" id="ARBA00006586"/>
    </source>
</evidence>
<dbReference type="Gene3D" id="1.10.439.10">
    <property type="entry name" value="Penicillin Amidohydrolase, domain 1"/>
    <property type="match status" value="1"/>
</dbReference>
<dbReference type="Gene3D" id="2.30.120.10">
    <property type="match status" value="1"/>
</dbReference>
<reference evidence="8" key="1">
    <citation type="submission" date="2012-06" db="EMBL/GenBank/DDBJ databases">
        <title>Complete sequence of chromosome of Desulfomonile tiedjei DSM 6799.</title>
        <authorList>
            <person name="Lucas S."/>
            <person name="Copeland A."/>
            <person name="Lapidus A."/>
            <person name="Glavina del Rio T."/>
            <person name="Dalin E."/>
            <person name="Tice H."/>
            <person name="Bruce D."/>
            <person name="Goodwin L."/>
            <person name="Pitluck S."/>
            <person name="Peters L."/>
            <person name="Ovchinnikova G."/>
            <person name="Zeytun A."/>
            <person name="Lu M."/>
            <person name="Kyrpides N."/>
            <person name="Mavromatis K."/>
            <person name="Ivanova N."/>
            <person name="Brettin T."/>
            <person name="Detter J.C."/>
            <person name="Han C."/>
            <person name="Larimer F."/>
            <person name="Land M."/>
            <person name="Hauser L."/>
            <person name="Markowitz V."/>
            <person name="Cheng J.-F."/>
            <person name="Hugenholtz P."/>
            <person name="Woyke T."/>
            <person name="Wu D."/>
            <person name="Spring S."/>
            <person name="Schroeder M."/>
            <person name="Brambilla E."/>
            <person name="Klenk H.-P."/>
            <person name="Eisen J.A."/>
        </authorList>
    </citation>
    <scope>NUCLEOTIDE SEQUENCE [LARGE SCALE GENOMIC DNA]</scope>
    <source>
        <strain evidence="8">ATCC 49306 / DSM 6799 / DCB-1</strain>
    </source>
</reference>
<feature type="binding site" evidence="5">
    <location>
        <position position="334"/>
    </location>
    <ligand>
        <name>Ca(2+)</name>
        <dbReference type="ChEBI" id="CHEBI:29108"/>
    </ligand>
</feature>
<dbReference type="InterPro" id="IPR002692">
    <property type="entry name" value="S45"/>
</dbReference>
<keyword evidence="6" id="KW-0812">Transmembrane</keyword>
<gene>
    <name evidence="7" type="ordered locus">Desti_3803</name>
</gene>
<keyword evidence="8" id="KW-1185">Reference proteome</keyword>
<dbReference type="InterPro" id="IPR043146">
    <property type="entry name" value="Penicillin_amidase_N_B-knob"/>
</dbReference>
<accession>I4CA54</accession>
<dbReference type="AlphaFoldDB" id="I4CA54"/>
<evidence type="ECO:0000256" key="6">
    <source>
        <dbReference type="SAM" id="Phobius"/>
    </source>
</evidence>
<evidence type="ECO:0000256" key="3">
    <source>
        <dbReference type="ARBA" id="ARBA00022801"/>
    </source>
</evidence>
<dbReference type="Pfam" id="PF01804">
    <property type="entry name" value="Penicil_amidase"/>
    <property type="match status" value="1"/>
</dbReference>
<feature type="binding site" evidence="5">
    <location>
        <position position="337"/>
    </location>
    <ligand>
        <name>Ca(2+)</name>
        <dbReference type="ChEBI" id="CHEBI:29108"/>
    </ligand>
</feature>
<name>I4CA54_DESTA</name>
<dbReference type="PANTHER" id="PTHR34218">
    <property type="entry name" value="PEPTIDASE S45 PENICILLIN AMIDASE"/>
    <property type="match status" value="1"/>
</dbReference>
<comment type="similarity">
    <text evidence="1">Belongs to the peptidase S45 family.</text>
</comment>
<keyword evidence="2" id="KW-0732">Signal</keyword>
<dbReference type="Gene3D" id="1.10.1400.10">
    <property type="match status" value="1"/>
</dbReference>
<evidence type="ECO:0000256" key="2">
    <source>
        <dbReference type="ARBA" id="ARBA00022729"/>
    </source>
</evidence>
<dbReference type="STRING" id="706587.Desti_3803"/>
<evidence type="ECO:0000256" key="5">
    <source>
        <dbReference type="PIRSR" id="PIRSR001227-2"/>
    </source>
</evidence>
<dbReference type="PANTHER" id="PTHR34218:SF3">
    <property type="entry name" value="ACYL-HOMOSERINE LACTONE ACYLASE PVDQ"/>
    <property type="match status" value="1"/>
</dbReference>
<dbReference type="eggNOG" id="COG2366">
    <property type="taxonomic scope" value="Bacteria"/>
</dbReference>
<dbReference type="EMBL" id="CP003360">
    <property type="protein sequence ID" value="AFM26445.1"/>
    <property type="molecule type" value="Genomic_DNA"/>
</dbReference>
<keyword evidence="3" id="KW-0378">Hydrolase</keyword>
<dbReference type="InterPro" id="IPR029055">
    <property type="entry name" value="Ntn_hydrolases_N"/>
</dbReference>
<feature type="transmembrane region" description="Helical" evidence="6">
    <location>
        <begin position="20"/>
        <end position="43"/>
    </location>
</feature>
<dbReference type="KEGG" id="dti:Desti_3803"/>
<dbReference type="HOGENOM" id="CLU_011790_0_1_7"/>
<keyword evidence="6" id="KW-1133">Transmembrane helix</keyword>
<proteinExistence type="inferred from homology"/>
<keyword evidence="5" id="KW-0106">Calcium</keyword>
<dbReference type="SUPFAM" id="SSF56235">
    <property type="entry name" value="N-terminal nucleophile aminohydrolases (Ntn hydrolases)"/>
    <property type="match status" value="1"/>
</dbReference>
<evidence type="ECO:0000313" key="7">
    <source>
        <dbReference type="EMBL" id="AFM26445.1"/>
    </source>
</evidence>
<organism evidence="7 8">
    <name type="scientific">Desulfomonile tiedjei (strain ATCC 49306 / DSM 6799 / DCB-1)</name>
    <dbReference type="NCBI Taxonomy" id="706587"/>
    <lineage>
        <taxon>Bacteria</taxon>
        <taxon>Pseudomonadati</taxon>
        <taxon>Thermodesulfobacteriota</taxon>
        <taxon>Desulfomonilia</taxon>
        <taxon>Desulfomonilales</taxon>
        <taxon>Desulfomonilaceae</taxon>
        <taxon>Desulfomonile</taxon>
    </lineage>
</organism>
<protein>
    <submittedName>
        <fullName evidence="7">Penicilin amidase</fullName>
    </submittedName>
</protein>
<evidence type="ECO:0000256" key="4">
    <source>
        <dbReference type="ARBA" id="ARBA00023145"/>
    </source>
</evidence>
<evidence type="ECO:0000313" key="8">
    <source>
        <dbReference type="Proteomes" id="UP000006055"/>
    </source>
</evidence>
<dbReference type="GO" id="GO:0017000">
    <property type="term" value="P:antibiotic biosynthetic process"/>
    <property type="evidence" value="ECO:0007669"/>
    <property type="project" value="InterPro"/>
</dbReference>